<reference evidence="1 2" key="1">
    <citation type="journal article" date="2017" name="Int. J. Syst. Evol. Microbiol.">
        <title>Achromobacter aloeverae sp. nov., isolated from the root of Aloe vera (L.) Burm.f.</title>
        <authorList>
            <person name="Kuncharoen N."/>
            <person name="Muramatsu Y."/>
            <person name="Shibata C."/>
            <person name="Kamakura Y."/>
            <person name="Nakagawa Y."/>
            <person name="Tanasupawat S."/>
        </authorList>
    </citation>
    <scope>NUCLEOTIDE SEQUENCE [LARGE SCALE GENOMIC DNA]</scope>
    <source>
        <strain evidence="1 2">AVA-1</strain>
    </source>
</reference>
<dbReference type="AlphaFoldDB" id="A0A4Q1HIC3"/>
<evidence type="ECO:0000313" key="1">
    <source>
        <dbReference type="EMBL" id="RXN87982.1"/>
    </source>
</evidence>
<dbReference type="Proteomes" id="UP000290849">
    <property type="component" value="Unassembled WGS sequence"/>
</dbReference>
<keyword evidence="2" id="KW-1185">Reference proteome</keyword>
<organism evidence="1 2">
    <name type="scientific">Achromobacter aloeverae</name>
    <dbReference type="NCBI Taxonomy" id="1750518"/>
    <lineage>
        <taxon>Bacteria</taxon>
        <taxon>Pseudomonadati</taxon>
        <taxon>Pseudomonadota</taxon>
        <taxon>Betaproteobacteria</taxon>
        <taxon>Burkholderiales</taxon>
        <taxon>Alcaligenaceae</taxon>
        <taxon>Achromobacter</taxon>
    </lineage>
</organism>
<dbReference type="EMBL" id="PYAL01000004">
    <property type="protein sequence ID" value="RXN87982.1"/>
    <property type="molecule type" value="Genomic_DNA"/>
</dbReference>
<name>A0A4Q1HIC3_9BURK</name>
<evidence type="ECO:0000313" key="2">
    <source>
        <dbReference type="Proteomes" id="UP000290849"/>
    </source>
</evidence>
<comment type="caution">
    <text evidence="1">The sequence shown here is derived from an EMBL/GenBank/DDBJ whole genome shotgun (WGS) entry which is preliminary data.</text>
</comment>
<gene>
    <name evidence="1" type="ORF">C7R54_15505</name>
</gene>
<protein>
    <submittedName>
        <fullName evidence="1">Uncharacterized protein</fullName>
    </submittedName>
</protein>
<sequence length="89" mass="9718">MPANIAAYFRWLHDEAPTLSLATHKQILLEMETYFRADERRKTLEEAAAVASCVGRPVGAGDGDTYVPGTSADAARAIRALIDRKEPTT</sequence>
<proteinExistence type="predicted"/>
<accession>A0A4Q1HIC3</accession>